<feature type="domain" description="RDD" evidence="7">
    <location>
        <begin position="25"/>
        <end position="179"/>
    </location>
</feature>
<comment type="caution">
    <text evidence="8">The sequence shown here is derived from an EMBL/GenBank/DDBJ whole genome shotgun (WGS) entry which is preliminary data.</text>
</comment>
<evidence type="ECO:0000256" key="6">
    <source>
        <dbReference type="SAM" id="Phobius"/>
    </source>
</evidence>
<protein>
    <submittedName>
        <fullName evidence="8">RDD family protein</fullName>
    </submittedName>
</protein>
<comment type="subcellular location">
    <subcellularLocation>
        <location evidence="1">Cell membrane</location>
        <topology evidence="1">Multi-pass membrane protein</topology>
    </subcellularLocation>
</comment>
<evidence type="ECO:0000313" key="9">
    <source>
        <dbReference type="Proteomes" id="UP001524587"/>
    </source>
</evidence>
<dbReference type="InterPro" id="IPR010432">
    <property type="entry name" value="RDD"/>
</dbReference>
<keyword evidence="5 6" id="KW-0472">Membrane</keyword>
<dbReference type="Pfam" id="PF06271">
    <property type="entry name" value="RDD"/>
    <property type="match status" value="1"/>
</dbReference>
<dbReference type="PANTHER" id="PTHR36115:SF6">
    <property type="entry name" value="PROLINE-RICH ANTIGEN HOMOLOG"/>
    <property type="match status" value="1"/>
</dbReference>
<evidence type="ECO:0000313" key="8">
    <source>
        <dbReference type="EMBL" id="MCQ8279006.1"/>
    </source>
</evidence>
<accession>A0ABT1W803</accession>
<sequence length="198" mass="21979">MSGAFGNGSEPRATPVHAPAMVWGYAGFWWRVLAFLLDMLVLAVLDELVILLTGMRQFGIAFDGDDAAAHDGPFSTIDYSVTVTQAPHLHWHTHGNSFALLSFALTAGYFILLESSRWQATLGKRICGMRVTDLHGRRIGLGRAVGRYAGKYVSWLIFCIGFLMAGWTRRKQALHDLMASTLVMRRHEADPVFVMNPP</sequence>
<evidence type="ECO:0000256" key="5">
    <source>
        <dbReference type="ARBA" id="ARBA00023136"/>
    </source>
</evidence>
<feature type="transmembrane region" description="Helical" evidence="6">
    <location>
        <begin position="152"/>
        <end position="168"/>
    </location>
</feature>
<name>A0ABT1W803_9PROT</name>
<gene>
    <name evidence="8" type="ORF">NFI95_11165</name>
</gene>
<evidence type="ECO:0000256" key="4">
    <source>
        <dbReference type="ARBA" id="ARBA00022989"/>
    </source>
</evidence>
<dbReference type="Proteomes" id="UP001524587">
    <property type="component" value="Unassembled WGS sequence"/>
</dbReference>
<keyword evidence="9" id="KW-1185">Reference proteome</keyword>
<keyword evidence="3 6" id="KW-0812">Transmembrane</keyword>
<evidence type="ECO:0000259" key="7">
    <source>
        <dbReference type="Pfam" id="PF06271"/>
    </source>
</evidence>
<dbReference type="PANTHER" id="PTHR36115">
    <property type="entry name" value="PROLINE-RICH ANTIGEN HOMOLOG-RELATED"/>
    <property type="match status" value="1"/>
</dbReference>
<feature type="transmembrane region" description="Helical" evidence="6">
    <location>
        <begin position="28"/>
        <end position="52"/>
    </location>
</feature>
<evidence type="ECO:0000256" key="1">
    <source>
        <dbReference type="ARBA" id="ARBA00004651"/>
    </source>
</evidence>
<dbReference type="RefSeq" id="WP_422864485.1">
    <property type="nucleotide sequence ID" value="NZ_JAMSKV010000009.1"/>
</dbReference>
<organism evidence="8 9">
    <name type="scientific">Endosaccharibacter trunci</name>
    <dbReference type="NCBI Taxonomy" id="2812733"/>
    <lineage>
        <taxon>Bacteria</taxon>
        <taxon>Pseudomonadati</taxon>
        <taxon>Pseudomonadota</taxon>
        <taxon>Alphaproteobacteria</taxon>
        <taxon>Acetobacterales</taxon>
        <taxon>Acetobacteraceae</taxon>
        <taxon>Endosaccharibacter</taxon>
    </lineage>
</organism>
<keyword evidence="2" id="KW-1003">Cell membrane</keyword>
<evidence type="ECO:0000256" key="3">
    <source>
        <dbReference type="ARBA" id="ARBA00022692"/>
    </source>
</evidence>
<dbReference type="EMBL" id="JAMSKV010000009">
    <property type="protein sequence ID" value="MCQ8279006.1"/>
    <property type="molecule type" value="Genomic_DNA"/>
</dbReference>
<reference evidence="8 9" key="1">
    <citation type="submission" date="2022-06" db="EMBL/GenBank/DDBJ databases">
        <title>Endosaccharibacter gen. nov., sp. nov., endophytic bacteria isolated from sugarcane.</title>
        <authorList>
            <person name="Pitiwittayakul N."/>
            <person name="Yukphan P."/>
            <person name="Charoenyingcharoen P."/>
            <person name="Tanasupawat S."/>
        </authorList>
    </citation>
    <scope>NUCLEOTIDE SEQUENCE [LARGE SCALE GENOMIC DNA]</scope>
    <source>
        <strain evidence="8 9">KSS8</strain>
    </source>
</reference>
<proteinExistence type="predicted"/>
<keyword evidence="4 6" id="KW-1133">Transmembrane helix</keyword>
<dbReference type="InterPro" id="IPR051791">
    <property type="entry name" value="Pra-immunoreactive"/>
</dbReference>
<evidence type="ECO:0000256" key="2">
    <source>
        <dbReference type="ARBA" id="ARBA00022475"/>
    </source>
</evidence>